<accession>A0A0F0GZH8</accession>
<comment type="caution">
    <text evidence="1">The sequence shown here is derived from an EMBL/GenBank/DDBJ whole genome shotgun (WGS) entry which is preliminary data.</text>
</comment>
<evidence type="ECO:0000313" key="1">
    <source>
        <dbReference type="EMBL" id="KJK48690.1"/>
    </source>
</evidence>
<evidence type="ECO:0008006" key="3">
    <source>
        <dbReference type="Google" id="ProtNLM"/>
    </source>
</evidence>
<dbReference type="EMBL" id="JYJG01000099">
    <property type="protein sequence ID" value="KJK48690.1"/>
    <property type="molecule type" value="Genomic_DNA"/>
</dbReference>
<dbReference type="AlphaFoldDB" id="A0A0F0GZH8"/>
<protein>
    <recommendedName>
        <fullName evidence="3">TIGR02453 family protein</fullName>
    </recommendedName>
</protein>
<dbReference type="PANTHER" id="PTHR36452">
    <property type="entry name" value="CHROMOSOME 12, WHOLE GENOME SHOTGUN SEQUENCE"/>
    <property type="match status" value="1"/>
</dbReference>
<dbReference type="RefSeq" id="WP_045312333.1">
    <property type="nucleotide sequence ID" value="NZ_JYJG01000099.1"/>
</dbReference>
<dbReference type="InterPro" id="IPR015996">
    <property type="entry name" value="UCP028451"/>
</dbReference>
<gene>
    <name evidence="1" type="ORF">UK23_16060</name>
</gene>
<reference evidence="1 2" key="1">
    <citation type="submission" date="2015-02" db="EMBL/GenBank/DDBJ databases">
        <authorList>
            <person name="Ju K.-S."/>
            <person name="Doroghazi J.R."/>
            <person name="Metcalf W."/>
        </authorList>
    </citation>
    <scope>NUCLEOTIDE SEQUENCE [LARGE SCALE GENOMIC DNA]</scope>
    <source>
        <strain evidence="1 2">NRRL B-16140</strain>
    </source>
</reference>
<dbReference type="NCBIfam" id="TIGR02453">
    <property type="entry name" value="TIGR02453 family protein"/>
    <property type="match status" value="1"/>
</dbReference>
<evidence type="ECO:0000313" key="2">
    <source>
        <dbReference type="Proteomes" id="UP000033393"/>
    </source>
</evidence>
<dbReference type="eggNOG" id="COG5587">
    <property type="taxonomic scope" value="Bacteria"/>
</dbReference>
<dbReference type="Pfam" id="PF09365">
    <property type="entry name" value="DUF2461"/>
    <property type="match status" value="1"/>
</dbReference>
<keyword evidence="2" id="KW-1185">Reference proteome</keyword>
<sequence length="215" mass="24630">MTFTGFGEYAIDFYDGLELDNSKAYWDDNKETYLRDVKAPMEALLADLEKEFGEGKVFRPYRDVRFSKDKTPYKTHCGGVIEKGRGGGAYYTQISSEGLATGGGSYHMAPDQLARYRASVDAHGVLLRKIIDKLLKQGWSLHGDVMKSKPRGIGDDHPHLDLLKHRSIWVRKVWEPDDVLHEPACLDRVRKSWRQLRDFNAWCEDHVGVSESPRR</sequence>
<dbReference type="OrthoDB" id="9794241at2"/>
<name>A0A0F0GZH8_LENAE</name>
<dbReference type="PATRIC" id="fig|68170.10.peg.4077"/>
<organism evidence="1 2">
    <name type="scientific">Lentzea aerocolonigenes</name>
    <name type="common">Lechevalieria aerocolonigenes</name>
    <name type="synonym">Saccharothrix aerocolonigenes</name>
    <dbReference type="NCBI Taxonomy" id="68170"/>
    <lineage>
        <taxon>Bacteria</taxon>
        <taxon>Bacillati</taxon>
        <taxon>Actinomycetota</taxon>
        <taxon>Actinomycetes</taxon>
        <taxon>Pseudonocardiales</taxon>
        <taxon>Pseudonocardiaceae</taxon>
        <taxon>Lentzea</taxon>
    </lineage>
</organism>
<dbReference type="Proteomes" id="UP000033393">
    <property type="component" value="Unassembled WGS sequence"/>
</dbReference>
<proteinExistence type="predicted"/>
<dbReference type="InterPro" id="IPR012808">
    <property type="entry name" value="CHP02453"/>
</dbReference>
<dbReference type="PIRSF" id="PIRSF028451">
    <property type="entry name" value="UCP028451"/>
    <property type="match status" value="1"/>
</dbReference>
<dbReference type="PANTHER" id="PTHR36452:SF1">
    <property type="entry name" value="DUF2461 DOMAIN-CONTAINING PROTEIN"/>
    <property type="match status" value="1"/>
</dbReference>